<dbReference type="GO" id="GO:0044718">
    <property type="term" value="P:siderophore transmembrane transport"/>
    <property type="evidence" value="ECO:0007669"/>
    <property type="project" value="TreeGrafter"/>
</dbReference>
<evidence type="ECO:0000256" key="8">
    <source>
        <dbReference type="ARBA" id="ARBA00023077"/>
    </source>
</evidence>
<keyword evidence="6" id="KW-0732">Signal</keyword>
<accession>A0A256FQ77</accession>
<name>A0A256FQ77_9HYPH</name>
<dbReference type="SUPFAM" id="SSF56935">
    <property type="entry name" value="Porins"/>
    <property type="match status" value="1"/>
</dbReference>
<dbReference type="Pfam" id="PF00593">
    <property type="entry name" value="TonB_dep_Rec_b-barrel"/>
    <property type="match status" value="1"/>
</dbReference>
<keyword evidence="3 11" id="KW-0813">Transport</keyword>
<dbReference type="InterPro" id="IPR036942">
    <property type="entry name" value="Beta-barrel_TonB_sf"/>
</dbReference>
<feature type="domain" description="TonB-dependent receptor-like beta-barrel" evidence="13">
    <location>
        <begin position="300"/>
        <end position="718"/>
    </location>
</feature>
<evidence type="ECO:0000256" key="12">
    <source>
        <dbReference type="RuleBase" id="RU003357"/>
    </source>
</evidence>
<dbReference type="Gene3D" id="2.40.170.20">
    <property type="entry name" value="TonB-dependent receptor, beta-barrel domain"/>
    <property type="match status" value="1"/>
</dbReference>
<keyword evidence="10 11" id="KW-0998">Cell outer membrane</keyword>
<proteinExistence type="inferred from homology"/>
<evidence type="ECO:0000256" key="5">
    <source>
        <dbReference type="ARBA" id="ARBA00022692"/>
    </source>
</evidence>
<sequence>MTSLFRGLRANGTQNRQLASKSLFAKAILAGTCLSTALILSGTVSFAQTATTADEEAAKKKQAEAQATEQANAAGGITLNQIVVSATGFEQNITDAPASISVVPGEELEKGSYRDLGDALRDVQGVAVTGAAAERDIFIRGLPGSYTLILVDGKRQSTRDARTNGNSGFEQSFLPPANAIERIEVIRGPMSSLYGSDAMGGVINVITKKVSDKWSGSLSFDTTVQQHSKFGNSVQGSYYMTGPLVPNLVGVQLWGRGLKRQEDSIISGTPEQRDIDITGRVTITPNADHDIQFEAGRANLRRDSTVGNTINPVATGSTAPLDTYNYNDRNHWSISHTGRWGPTTSEFSFMQETAQRTNYSWNTARGEFVENLRSPHIRNSTLDGKFTTPFELYGNHTLVTGGQFIDATLTDQNPGRRSGLDEQFTIKQWALFAEDEWWITPDFALTGGLRMDHHEIYGSHWSPRGYAVWHATDQLTLKGGISTGFRAPEIRTIAPGYAYTTGGGNCTYGPTGNCGVIIGDPNLQPEKSTSYEASALWDNQQGLRLGATYFYTDFKDKIASNIQYDPITGQPLRWAQDPNYVLYYSYNIDEATIQGVELTADWEATDTIKIRGSYTYTDSEQKTGEYAGLPLARTPKHMANIRADWETPVDGLTAWTAANYHGDEINAGLRIGTLGEPYAYNSRGQVIARKYKGYATVDFGGSYEFSENVTLNAAVYNIFDKKVTVDETNNVVEGRRLWLGMTSRF</sequence>
<keyword evidence="16" id="KW-1185">Reference proteome</keyword>
<dbReference type="GO" id="GO:0015344">
    <property type="term" value="F:siderophore uptake transmembrane transporter activity"/>
    <property type="evidence" value="ECO:0007669"/>
    <property type="project" value="TreeGrafter"/>
</dbReference>
<dbReference type="InterPro" id="IPR012910">
    <property type="entry name" value="Plug_dom"/>
</dbReference>
<evidence type="ECO:0000256" key="4">
    <source>
        <dbReference type="ARBA" id="ARBA00022452"/>
    </source>
</evidence>
<keyword evidence="7" id="KW-0406">Ion transport</keyword>
<feature type="domain" description="TonB-dependent receptor plug" evidence="14">
    <location>
        <begin position="94"/>
        <end position="202"/>
    </location>
</feature>
<dbReference type="PANTHER" id="PTHR30069:SF53">
    <property type="entry name" value="COLICIN I RECEPTOR-RELATED"/>
    <property type="match status" value="1"/>
</dbReference>
<reference evidence="15 16" key="1">
    <citation type="submission" date="2017-07" db="EMBL/GenBank/DDBJ databases">
        <title>Phylogenetic study on the rhizospheric bacterium Ochrobactrum sp. A44.</title>
        <authorList>
            <person name="Krzyzanowska D.M."/>
            <person name="Ossowicki A."/>
            <person name="Rajewska M."/>
            <person name="Maciag T."/>
            <person name="Kaczynski Z."/>
            <person name="Czerwicka M."/>
            <person name="Jafra S."/>
        </authorList>
    </citation>
    <scope>NUCLEOTIDE SEQUENCE [LARGE SCALE GENOMIC DNA]</scope>
    <source>
        <strain evidence="15 16">OgA9a</strain>
    </source>
</reference>
<comment type="similarity">
    <text evidence="11 12">Belongs to the TonB-dependent receptor family.</text>
</comment>
<dbReference type="Pfam" id="PF07715">
    <property type="entry name" value="Plug"/>
    <property type="match status" value="1"/>
</dbReference>
<dbReference type="EMBL" id="NNRL01000148">
    <property type="protein sequence ID" value="OYR17005.1"/>
    <property type="molecule type" value="Genomic_DNA"/>
</dbReference>
<gene>
    <name evidence="15" type="ORF">CEV33_4130</name>
</gene>
<evidence type="ECO:0000256" key="10">
    <source>
        <dbReference type="ARBA" id="ARBA00023237"/>
    </source>
</evidence>
<dbReference type="GO" id="GO:0009279">
    <property type="term" value="C:cell outer membrane"/>
    <property type="evidence" value="ECO:0007669"/>
    <property type="project" value="UniProtKB-SubCell"/>
</dbReference>
<dbReference type="AlphaFoldDB" id="A0A256FQ77"/>
<dbReference type="InterPro" id="IPR039426">
    <property type="entry name" value="TonB-dep_rcpt-like"/>
</dbReference>
<evidence type="ECO:0000259" key="13">
    <source>
        <dbReference type="Pfam" id="PF00593"/>
    </source>
</evidence>
<keyword evidence="4 11" id="KW-1134">Transmembrane beta strand</keyword>
<keyword evidence="8 12" id="KW-0798">TonB box</keyword>
<dbReference type="InterPro" id="IPR000531">
    <property type="entry name" value="Beta-barrel_TonB"/>
</dbReference>
<evidence type="ECO:0000256" key="7">
    <source>
        <dbReference type="ARBA" id="ARBA00023065"/>
    </source>
</evidence>
<comment type="caution">
    <text evidence="15">The sequence shown here is derived from an EMBL/GenBank/DDBJ whole genome shotgun (WGS) entry which is preliminary data.</text>
</comment>
<evidence type="ECO:0000256" key="9">
    <source>
        <dbReference type="ARBA" id="ARBA00023136"/>
    </source>
</evidence>
<evidence type="ECO:0000259" key="14">
    <source>
        <dbReference type="Pfam" id="PF07715"/>
    </source>
</evidence>
<dbReference type="Proteomes" id="UP000216478">
    <property type="component" value="Unassembled WGS sequence"/>
</dbReference>
<keyword evidence="15" id="KW-0675">Receptor</keyword>
<dbReference type="PANTHER" id="PTHR30069">
    <property type="entry name" value="TONB-DEPENDENT OUTER MEMBRANE RECEPTOR"/>
    <property type="match status" value="1"/>
</dbReference>
<keyword evidence="9 11" id="KW-0472">Membrane</keyword>
<evidence type="ECO:0000256" key="1">
    <source>
        <dbReference type="ARBA" id="ARBA00004571"/>
    </source>
</evidence>
<dbReference type="InterPro" id="IPR037066">
    <property type="entry name" value="Plug_dom_sf"/>
</dbReference>
<dbReference type="RefSeq" id="WP_235818357.1">
    <property type="nucleotide sequence ID" value="NZ_JBHEER010000004.1"/>
</dbReference>
<evidence type="ECO:0000256" key="2">
    <source>
        <dbReference type="ARBA" id="ARBA00021261"/>
    </source>
</evidence>
<comment type="subcellular location">
    <subcellularLocation>
        <location evidence="1 11">Cell outer membrane</location>
        <topology evidence="1 11">Multi-pass membrane protein</topology>
    </subcellularLocation>
</comment>
<evidence type="ECO:0000256" key="3">
    <source>
        <dbReference type="ARBA" id="ARBA00022448"/>
    </source>
</evidence>
<protein>
    <recommendedName>
        <fullName evidence="2">Heme transporter BhuA</fullName>
    </recommendedName>
</protein>
<evidence type="ECO:0000256" key="11">
    <source>
        <dbReference type="PROSITE-ProRule" id="PRU01360"/>
    </source>
</evidence>
<evidence type="ECO:0000313" key="16">
    <source>
        <dbReference type="Proteomes" id="UP000216478"/>
    </source>
</evidence>
<keyword evidence="5 11" id="KW-0812">Transmembrane</keyword>
<dbReference type="Gene3D" id="2.170.130.10">
    <property type="entry name" value="TonB-dependent receptor, plug domain"/>
    <property type="match status" value="1"/>
</dbReference>
<dbReference type="CDD" id="cd01347">
    <property type="entry name" value="ligand_gated_channel"/>
    <property type="match status" value="1"/>
</dbReference>
<evidence type="ECO:0000313" key="15">
    <source>
        <dbReference type="EMBL" id="OYR17005.1"/>
    </source>
</evidence>
<dbReference type="PROSITE" id="PS52016">
    <property type="entry name" value="TONB_DEPENDENT_REC_3"/>
    <property type="match status" value="1"/>
</dbReference>
<evidence type="ECO:0000256" key="6">
    <source>
        <dbReference type="ARBA" id="ARBA00022729"/>
    </source>
</evidence>
<organism evidence="15 16">
    <name type="scientific">Brucella grignonensis</name>
    <dbReference type="NCBI Taxonomy" id="94627"/>
    <lineage>
        <taxon>Bacteria</taxon>
        <taxon>Pseudomonadati</taxon>
        <taxon>Pseudomonadota</taxon>
        <taxon>Alphaproteobacteria</taxon>
        <taxon>Hyphomicrobiales</taxon>
        <taxon>Brucellaceae</taxon>
        <taxon>Brucella/Ochrobactrum group</taxon>
        <taxon>Brucella</taxon>
    </lineage>
</organism>